<evidence type="ECO:0000313" key="1">
    <source>
        <dbReference type="EMBL" id="KAI0092943.1"/>
    </source>
</evidence>
<organism evidence="1 2">
    <name type="scientific">Irpex rosettiformis</name>
    <dbReference type="NCBI Taxonomy" id="378272"/>
    <lineage>
        <taxon>Eukaryota</taxon>
        <taxon>Fungi</taxon>
        <taxon>Dikarya</taxon>
        <taxon>Basidiomycota</taxon>
        <taxon>Agaricomycotina</taxon>
        <taxon>Agaricomycetes</taxon>
        <taxon>Polyporales</taxon>
        <taxon>Irpicaceae</taxon>
        <taxon>Irpex</taxon>
    </lineage>
</organism>
<sequence>MSHDDHFHYGCFGRPSRRSPNVASNNNSANNNNSARRGFFSSGGRTVLPPLHLPFRTSRSPAPDPNFVTNQFGQQDPTQSRGDYNLSVYDQPGWPTNTWHHSSAASQFPNDPRYTTANPSYPSSASRTSPPSPYDSRNMPVTATHQGQYFPQAGETATSMMSGTHIRSPSAAGYQAQYTYGAQPQQASYYGGSDPRSMASGMPGMGYDPSGGAAIPRRPSLQMSVDRTVPSRLSQHGLPPYHRNAPVIPSAYDQEPASEPVIKKKRKRADAEQLKVLNETYNRTAFPSTEERNELAKKLGMSARSVQIWFQNKRQAMRQSTRQASNASAPVASEPFTAGPAPNSTISTSPPPMQGGSYSVQPGGPMSSISMAGQIHGGQRTEGYRPSLASSSPSQYRGRSYDDRDRRTPQRSPSRTR</sequence>
<protein>
    <submittedName>
        <fullName evidence="1">Uncharacterized protein</fullName>
    </submittedName>
</protein>
<proteinExistence type="predicted"/>
<comment type="caution">
    <text evidence="1">The sequence shown here is derived from an EMBL/GenBank/DDBJ whole genome shotgun (WGS) entry which is preliminary data.</text>
</comment>
<evidence type="ECO:0000313" key="2">
    <source>
        <dbReference type="Proteomes" id="UP001055072"/>
    </source>
</evidence>
<name>A0ACB8UF09_9APHY</name>
<keyword evidence="2" id="KW-1185">Reference proteome</keyword>
<reference evidence="1" key="1">
    <citation type="journal article" date="2021" name="Environ. Microbiol.">
        <title>Gene family expansions and transcriptome signatures uncover fungal adaptations to wood decay.</title>
        <authorList>
            <person name="Hage H."/>
            <person name="Miyauchi S."/>
            <person name="Viragh M."/>
            <person name="Drula E."/>
            <person name="Min B."/>
            <person name="Chaduli D."/>
            <person name="Navarro D."/>
            <person name="Favel A."/>
            <person name="Norest M."/>
            <person name="Lesage-Meessen L."/>
            <person name="Balint B."/>
            <person name="Merenyi Z."/>
            <person name="de Eugenio L."/>
            <person name="Morin E."/>
            <person name="Martinez A.T."/>
            <person name="Baldrian P."/>
            <person name="Stursova M."/>
            <person name="Martinez M.J."/>
            <person name="Novotny C."/>
            <person name="Magnuson J.K."/>
            <person name="Spatafora J.W."/>
            <person name="Maurice S."/>
            <person name="Pangilinan J."/>
            <person name="Andreopoulos W."/>
            <person name="LaButti K."/>
            <person name="Hundley H."/>
            <person name="Na H."/>
            <person name="Kuo A."/>
            <person name="Barry K."/>
            <person name="Lipzen A."/>
            <person name="Henrissat B."/>
            <person name="Riley R."/>
            <person name="Ahrendt S."/>
            <person name="Nagy L.G."/>
            <person name="Grigoriev I.V."/>
            <person name="Martin F."/>
            <person name="Rosso M.N."/>
        </authorList>
    </citation>
    <scope>NUCLEOTIDE SEQUENCE</scope>
    <source>
        <strain evidence="1">CBS 384.51</strain>
    </source>
</reference>
<dbReference type="EMBL" id="MU274902">
    <property type="protein sequence ID" value="KAI0092943.1"/>
    <property type="molecule type" value="Genomic_DNA"/>
</dbReference>
<accession>A0ACB8UF09</accession>
<dbReference type="Proteomes" id="UP001055072">
    <property type="component" value="Unassembled WGS sequence"/>
</dbReference>
<gene>
    <name evidence="1" type="ORF">BDY19DRAFT_989631</name>
</gene>